<organism evidence="5 6">
    <name type="scientific">Peribacillus asahii</name>
    <dbReference type="NCBI Taxonomy" id="228899"/>
    <lineage>
        <taxon>Bacteria</taxon>
        <taxon>Bacillati</taxon>
        <taxon>Bacillota</taxon>
        <taxon>Bacilli</taxon>
        <taxon>Bacillales</taxon>
        <taxon>Bacillaceae</taxon>
        <taxon>Peribacillus</taxon>
    </lineage>
</organism>
<feature type="region of interest" description="Disordered" evidence="2">
    <location>
        <begin position="403"/>
        <end position="448"/>
    </location>
</feature>
<evidence type="ECO:0000259" key="4">
    <source>
        <dbReference type="Pfam" id="PF25888"/>
    </source>
</evidence>
<dbReference type="EMBL" id="QWVS01000015">
    <property type="protein sequence ID" value="RID86426.1"/>
    <property type="molecule type" value="Genomic_DNA"/>
</dbReference>
<keyword evidence="6" id="KW-1185">Reference proteome</keyword>
<evidence type="ECO:0000256" key="1">
    <source>
        <dbReference type="ARBA" id="ARBA00093462"/>
    </source>
</evidence>
<dbReference type="AlphaFoldDB" id="A0A398BFQ0"/>
<name>A0A398BFQ0_9BACI</name>
<gene>
    <name evidence="5" type="ORF">D1953_08835</name>
</gene>
<feature type="domain" description="Replicative helicase loading/DNA remodeling protein DnaB N-terminal winged helix" evidence="4">
    <location>
        <begin position="10"/>
        <end position="265"/>
    </location>
</feature>
<accession>A0A398BFQ0</accession>
<comment type="caution">
    <text evidence="5">The sequence shown here is derived from an EMBL/GenBank/DDBJ whole genome shotgun (WGS) entry which is preliminary data.</text>
</comment>
<evidence type="ECO:0000313" key="5">
    <source>
        <dbReference type="EMBL" id="RID86426.1"/>
    </source>
</evidence>
<sequence>MSMHWQELLPADQYRVSSAGMLHNYDRNVLTRLYQPLIGPICLSLYMSLWSELEENRIWAEPTTHYSLMNTMGLNLRDIYEARLQLEGIGLLSVYKKKNGETKEFVYELHPPLSPQQFFTDGMLNIYLFKKIGKGAYNRLKKFFSDDVLPVREYENVTKTFAEVFASDHSLYISDEAEGVKEPLVHQQFIDRQEGTLPTGFEHQFDFDLLMAGLKSSLVPRKALTPRIKTTIAKLAFLYDINPLEMQKLVLGAISIDDEIDEEHLRKSARDWYQIERHADMPSLVSRVQPVIYRTQMDPPRNQEEEHIQRLETVSPLQRLKQLSNGAEIVEADLKIVEDIMLNQNLNPGVVNVLIEYVMLKAEKKFTKNYVEKIAGHWTRMNVVTVKEAMELARKEHRKYQGWADGNKSSAKGSRQKATRTEMVPVWLNKTEEKKTEQKKAATVSDEQKKAIWEQVKKLNVGGDHADAKD</sequence>
<evidence type="ECO:0000313" key="6">
    <source>
        <dbReference type="Proteomes" id="UP000266016"/>
    </source>
</evidence>
<feature type="compositionally biased region" description="Basic and acidic residues" evidence="2">
    <location>
        <begin position="430"/>
        <end position="448"/>
    </location>
</feature>
<comment type="similarity">
    <text evidence="1">Belongs to the DnaB/DnaD family.</text>
</comment>
<reference evidence="5 6" key="1">
    <citation type="submission" date="2018-08" db="EMBL/GenBank/DDBJ databases">
        <title>Bacillus jemisoniae sp. nov., Bacillus chryseoplanitiae sp. nov., Bacillus resnikiae sp. nov., and Bacillus frankliniae sp. nov., isolated from Viking spacecraft and associated surfaces.</title>
        <authorList>
            <person name="Seuylemezian A."/>
            <person name="Vaishampayan P."/>
        </authorList>
    </citation>
    <scope>NUCLEOTIDE SEQUENCE [LARGE SCALE GENOMIC DNA]</scope>
    <source>
        <strain evidence="5 6">MA001</strain>
    </source>
</reference>
<proteinExistence type="inferred from homology"/>
<evidence type="ECO:0000259" key="3">
    <source>
        <dbReference type="Pfam" id="PF07261"/>
    </source>
</evidence>
<dbReference type="InterPro" id="IPR058660">
    <property type="entry name" value="WHD_DnaB"/>
</dbReference>
<dbReference type="Proteomes" id="UP000266016">
    <property type="component" value="Unassembled WGS sequence"/>
</dbReference>
<feature type="domain" description="DnaB/C C-terminal" evidence="3">
    <location>
        <begin position="334"/>
        <end position="391"/>
    </location>
</feature>
<dbReference type="Pfam" id="PF07261">
    <property type="entry name" value="DnaB_2"/>
    <property type="match status" value="1"/>
</dbReference>
<protein>
    <submittedName>
        <fullName evidence="5">Replication initiation and membrane attachment protein</fullName>
    </submittedName>
</protein>
<evidence type="ECO:0000256" key="2">
    <source>
        <dbReference type="SAM" id="MobiDB-lite"/>
    </source>
</evidence>
<dbReference type="Pfam" id="PF25888">
    <property type="entry name" value="WHD_DnaB"/>
    <property type="match status" value="1"/>
</dbReference>
<dbReference type="RefSeq" id="WP_119116816.1">
    <property type="nucleotide sequence ID" value="NZ_QWVS01000015.1"/>
</dbReference>
<dbReference type="InterPro" id="IPR006343">
    <property type="entry name" value="DnaB/C_C"/>
</dbReference>